<dbReference type="PANTHER" id="PTHR46969">
    <property type="entry name" value="BIFUNCTIONAL PROTEIN HLDE"/>
    <property type="match status" value="1"/>
</dbReference>
<dbReference type="PANTHER" id="PTHR46969:SF1">
    <property type="entry name" value="BIFUNCTIONAL PROTEIN HLDE"/>
    <property type="match status" value="1"/>
</dbReference>
<dbReference type="Gene3D" id="3.40.50.620">
    <property type="entry name" value="HUPs"/>
    <property type="match status" value="1"/>
</dbReference>
<evidence type="ECO:0000256" key="2">
    <source>
        <dbReference type="ARBA" id="ARBA00023277"/>
    </source>
</evidence>
<sequence length="457" mass="51931">MNIVIIGDLILDINNYGTITRLAPEANIPIYNVIETSYKLGGAANVCYNLENLNSNVELVSVIGTDIHSKTLLDELANKKIKHKLFLDEKRKTTQKTRIFKNNNISVRFDIEDTNDISPTIADNIIDYIFYRNKSVNAIIVSDYDKGVVSEYLCRKLISLANDRGIPTFIDPKTKDYEKYKNCFFLKPNLNEMKIMTVQCTTNDIENRLRFLKKSINCKHILLTMGENGMILLENGVKTIINGIKSNNVVDVTGSGDIVISMLVYFFIETGDLLYASKIANSVAAKGIEVLGNYVTTMDDIKEYRHYKIIHDYERDRIVSLSKTKQNIVFTNGCFDILHTAHLKLLQFAKKQGDILVVGLNSDNSIKRLKGENRPINNIEERSVMLSLFDFIDFVIIFNEDTPYTIIRDLKPNVLVKGGDYKIDEVVGNDLVDRVVLFDVIQNKSTTNIITKIKNIN</sequence>
<evidence type="ECO:0000256" key="1">
    <source>
        <dbReference type="ARBA" id="ARBA00023268"/>
    </source>
</evidence>
<dbReference type="Pfam" id="PF00294">
    <property type="entry name" value="PfkB"/>
    <property type="match status" value="1"/>
</dbReference>
<dbReference type="InterPro" id="IPR011611">
    <property type="entry name" value="PfkB_dom"/>
</dbReference>
<dbReference type="GO" id="GO:0033785">
    <property type="term" value="F:heptose 7-phosphate kinase activity"/>
    <property type="evidence" value="ECO:0007669"/>
    <property type="project" value="TreeGrafter"/>
</dbReference>
<keyword evidence="1" id="KW-0511">Multifunctional enzyme</keyword>
<dbReference type="AlphaFoldDB" id="A0A6C0LMA1"/>
<evidence type="ECO:0000259" key="3">
    <source>
        <dbReference type="Pfam" id="PF00294"/>
    </source>
</evidence>
<keyword evidence="2" id="KW-0119">Carbohydrate metabolism</keyword>
<organism evidence="5">
    <name type="scientific">viral metagenome</name>
    <dbReference type="NCBI Taxonomy" id="1070528"/>
    <lineage>
        <taxon>unclassified sequences</taxon>
        <taxon>metagenomes</taxon>
        <taxon>organismal metagenomes</taxon>
    </lineage>
</organism>
<protein>
    <recommendedName>
        <fullName evidence="6">D-glycero-beta-D-manno-heptose 1-phosphate adenylyltransferase</fullName>
    </recommendedName>
</protein>
<proteinExistence type="predicted"/>
<dbReference type="NCBIfam" id="TIGR00125">
    <property type="entry name" value="cyt_tran_rel"/>
    <property type="match status" value="1"/>
</dbReference>
<name>A0A6C0LMA1_9ZZZZ</name>
<feature type="domain" description="Cytidyltransferase-like" evidence="4">
    <location>
        <begin position="330"/>
        <end position="430"/>
    </location>
</feature>
<feature type="domain" description="Carbohydrate kinase PfkB" evidence="3">
    <location>
        <begin position="3"/>
        <end position="290"/>
    </location>
</feature>
<evidence type="ECO:0008006" key="6">
    <source>
        <dbReference type="Google" id="ProtNLM"/>
    </source>
</evidence>
<dbReference type="InterPro" id="IPR029056">
    <property type="entry name" value="Ribokinase-like"/>
</dbReference>
<dbReference type="GO" id="GO:0005829">
    <property type="term" value="C:cytosol"/>
    <property type="evidence" value="ECO:0007669"/>
    <property type="project" value="TreeGrafter"/>
</dbReference>
<dbReference type="InterPro" id="IPR004821">
    <property type="entry name" value="Cyt_trans-like"/>
</dbReference>
<dbReference type="EMBL" id="MN740523">
    <property type="protein sequence ID" value="QHU31115.1"/>
    <property type="molecule type" value="Genomic_DNA"/>
</dbReference>
<dbReference type="SUPFAM" id="SSF53613">
    <property type="entry name" value="Ribokinase-like"/>
    <property type="match status" value="1"/>
</dbReference>
<dbReference type="SUPFAM" id="SSF52374">
    <property type="entry name" value="Nucleotidylyl transferase"/>
    <property type="match status" value="1"/>
</dbReference>
<dbReference type="GO" id="GO:0033786">
    <property type="term" value="F:heptose-1-phosphate adenylyltransferase activity"/>
    <property type="evidence" value="ECO:0007669"/>
    <property type="project" value="TreeGrafter"/>
</dbReference>
<dbReference type="Gene3D" id="3.40.1190.20">
    <property type="match status" value="1"/>
</dbReference>
<evidence type="ECO:0000259" key="4">
    <source>
        <dbReference type="Pfam" id="PF01467"/>
    </source>
</evidence>
<accession>A0A6C0LMA1</accession>
<dbReference type="Pfam" id="PF01467">
    <property type="entry name" value="CTP_transf_like"/>
    <property type="match status" value="1"/>
</dbReference>
<evidence type="ECO:0000313" key="5">
    <source>
        <dbReference type="EMBL" id="QHU31115.1"/>
    </source>
</evidence>
<reference evidence="5" key="1">
    <citation type="journal article" date="2020" name="Nature">
        <title>Giant virus diversity and host interactions through global metagenomics.</title>
        <authorList>
            <person name="Schulz F."/>
            <person name="Roux S."/>
            <person name="Paez-Espino D."/>
            <person name="Jungbluth S."/>
            <person name="Walsh D.A."/>
            <person name="Denef V.J."/>
            <person name="McMahon K.D."/>
            <person name="Konstantinidis K.T."/>
            <person name="Eloe-Fadrosh E.A."/>
            <person name="Kyrpides N.C."/>
            <person name="Woyke T."/>
        </authorList>
    </citation>
    <scope>NUCLEOTIDE SEQUENCE</scope>
    <source>
        <strain evidence="5">GVMAG-M-3300027892-73</strain>
    </source>
</reference>
<dbReference type="InterPro" id="IPR014729">
    <property type="entry name" value="Rossmann-like_a/b/a_fold"/>
</dbReference>